<organism evidence="1 2">
    <name type="scientific">Nocardia flavorosea</name>
    <dbReference type="NCBI Taxonomy" id="53429"/>
    <lineage>
        <taxon>Bacteria</taxon>
        <taxon>Bacillati</taxon>
        <taxon>Actinomycetota</taxon>
        <taxon>Actinomycetes</taxon>
        <taxon>Mycobacteriales</taxon>
        <taxon>Nocardiaceae</taxon>
        <taxon>Nocardia</taxon>
    </lineage>
</organism>
<dbReference type="AlphaFoldDB" id="A0A846YHM9"/>
<keyword evidence="1" id="KW-0547">Nucleotide-binding</keyword>
<dbReference type="RefSeq" id="WP_062979084.1">
    <property type="nucleotide sequence ID" value="NZ_JAAXOT010000009.1"/>
</dbReference>
<sequence length="92" mass="9912">MTRYRPFAVLPRLPGAALVVVPAGYTTYTPESALTDLAHGLTVSIVSATGRPETFAVFQDGRLAEYGTAAELLHLDGIFARAYRAWQTGTNL</sequence>
<dbReference type="Proteomes" id="UP000570678">
    <property type="component" value="Unassembled WGS sequence"/>
</dbReference>
<dbReference type="EMBL" id="JAAXOT010000009">
    <property type="protein sequence ID" value="NKY58315.1"/>
    <property type="molecule type" value="Genomic_DNA"/>
</dbReference>
<dbReference type="GO" id="GO:0005524">
    <property type="term" value="F:ATP binding"/>
    <property type="evidence" value="ECO:0007669"/>
    <property type="project" value="UniProtKB-KW"/>
</dbReference>
<reference evidence="1 2" key="1">
    <citation type="submission" date="2020-04" db="EMBL/GenBank/DDBJ databases">
        <title>MicrobeNet Type strains.</title>
        <authorList>
            <person name="Nicholson A.C."/>
        </authorList>
    </citation>
    <scope>NUCLEOTIDE SEQUENCE [LARGE SCALE GENOMIC DNA]</scope>
    <source>
        <strain evidence="1 2">JCM 3332</strain>
    </source>
</reference>
<protein>
    <submittedName>
        <fullName evidence="1">ABC transporter ATP-binding protein</fullName>
    </submittedName>
</protein>
<keyword evidence="1" id="KW-0067">ATP-binding</keyword>
<evidence type="ECO:0000313" key="1">
    <source>
        <dbReference type="EMBL" id="NKY58315.1"/>
    </source>
</evidence>
<name>A0A846YHM9_9NOCA</name>
<evidence type="ECO:0000313" key="2">
    <source>
        <dbReference type="Proteomes" id="UP000570678"/>
    </source>
</evidence>
<gene>
    <name evidence="1" type="ORF">HGA15_19665</name>
</gene>
<keyword evidence="2" id="KW-1185">Reference proteome</keyword>
<accession>A0A846YHM9</accession>
<comment type="caution">
    <text evidence="1">The sequence shown here is derived from an EMBL/GenBank/DDBJ whole genome shotgun (WGS) entry which is preliminary data.</text>
</comment>
<proteinExistence type="predicted"/>